<dbReference type="GO" id="GO:0008270">
    <property type="term" value="F:zinc ion binding"/>
    <property type="evidence" value="ECO:0007669"/>
    <property type="project" value="UniProtKB-KW"/>
</dbReference>
<dbReference type="SUPFAM" id="SSF57845">
    <property type="entry name" value="B-box zinc-binding domain"/>
    <property type="match status" value="1"/>
</dbReference>
<evidence type="ECO:0000313" key="5">
    <source>
        <dbReference type="Proteomes" id="UP000005408"/>
    </source>
</evidence>
<protein>
    <recommendedName>
        <fullName evidence="3">B box-type domain-containing protein</fullName>
    </recommendedName>
</protein>
<evidence type="ECO:0000259" key="3">
    <source>
        <dbReference type="PROSITE" id="PS50119"/>
    </source>
</evidence>
<keyword evidence="5" id="KW-1185">Reference proteome</keyword>
<dbReference type="EnsemblMetazoa" id="G35421.1">
    <property type="protein sequence ID" value="G35421.1:cds"/>
    <property type="gene ID" value="G35421"/>
</dbReference>
<evidence type="ECO:0000256" key="1">
    <source>
        <dbReference type="PROSITE-ProRule" id="PRU00024"/>
    </source>
</evidence>
<keyword evidence="1" id="KW-0479">Metal-binding</keyword>
<dbReference type="SMART" id="SM00336">
    <property type="entry name" value="BBOX"/>
    <property type="match status" value="1"/>
</dbReference>
<dbReference type="SUPFAM" id="SSF63829">
    <property type="entry name" value="Calcium-dependent phosphotriesterase"/>
    <property type="match status" value="1"/>
</dbReference>
<sequence length="440" mass="50214">MAATDQENLLSSAQVHIPMCETHDLPIDLTCEDCDEFICSQCAKTDHKDHDWKTISTAGSLRRRELKKTLRKVKKEDVKKMEEKIQKATKLMEDNQNCCDSEVSKLQKQCDAIVSILIETKKNFETKLRKNLKTKNAKVSENKVDLEKKREHITDLIKFLEEKHNTMSDYSLIDNLRDLTNLVSNTDSDKEKGDHSLRYKIGDTREGLLEAIMGQTFDLNDINVTERDAYNGDVYATDNWSKSIVRLSRSGSISTVFSTAPLEPEGICQSTQGGLLVTLRDNRSAKFQPDSHSRHLVRHVTLTGDVIREYEYQEDGQTRLFTVPWRVRQNGNTDICVVNLTSHSSSELVMLSLSGSLKLEYRGKDTEKYFLCDVLCDSHSNIIVCETFYSQVHLLSPDGKFLKYLLTDTEVTKPLSMSLYKSTMWVGNAHGLLKVFQYKS</sequence>
<dbReference type="PANTHER" id="PTHR25462">
    <property type="entry name" value="BONUS, ISOFORM C-RELATED"/>
    <property type="match status" value="1"/>
</dbReference>
<dbReference type="Proteomes" id="UP000005408">
    <property type="component" value="Unassembled WGS sequence"/>
</dbReference>
<feature type="coiled-coil region" evidence="2">
    <location>
        <begin position="71"/>
        <end position="98"/>
    </location>
</feature>
<keyword evidence="2" id="KW-0175">Coiled coil</keyword>
<evidence type="ECO:0000313" key="4">
    <source>
        <dbReference type="EnsemblMetazoa" id="G35421.1:cds"/>
    </source>
</evidence>
<dbReference type="OMA" id="WKTISTA"/>
<dbReference type="Pfam" id="PF00643">
    <property type="entry name" value="zf-B_box"/>
    <property type="match status" value="1"/>
</dbReference>
<dbReference type="Gene3D" id="2.120.10.30">
    <property type="entry name" value="TolB, C-terminal domain"/>
    <property type="match status" value="1"/>
</dbReference>
<feature type="coiled-coil region" evidence="2">
    <location>
        <begin position="129"/>
        <end position="163"/>
    </location>
</feature>
<organism evidence="4 5">
    <name type="scientific">Magallana gigas</name>
    <name type="common">Pacific oyster</name>
    <name type="synonym">Crassostrea gigas</name>
    <dbReference type="NCBI Taxonomy" id="29159"/>
    <lineage>
        <taxon>Eukaryota</taxon>
        <taxon>Metazoa</taxon>
        <taxon>Spiralia</taxon>
        <taxon>Lophotrochozoa</taxon>
        <taxon>Mollusca</taxon>
        <taxon>Bivalvia</taxon>
        <taxon>Autobranchia</taxon>
        <taxon>Pteriomorphia</taxon>
        <taxon>Ostreida</taxon>
        <taxon>Ostreoidea</taxon>
        <taxon>Ostreidae</taxon>
        <taxon>Magallana</taxon>
    </lineage>
</organism>
<keyword evidence="1" id="KW-0862">Zinc</keyword>
<feature type="domain" description="B box-type" evidence="3">
    <location>
        <begin position="15"/>
        <end position="55"/>
    </location>
</feature>
<dbReference type="PANTHER" id="PTHR25462:SF296">
    <property type="entry name" value="MEIOTIC P26, ISOFORM F"/>
    <property type="match status" value="1"/>
</dbReference>
<keyword evidence="1" id="KW-0863">Zinc-finger</keyword>
<evidence type="ECO:0000256" key="2">
    <source>
        <dbReference type="SAM" id="Coils"/>
    </source>
</evidence>
<dbReference type="PROSITE" id="PS50119">
    <property type="entry name" value="ZF_BBOX"/>
    <property type="match status" value="1"/>
</dbReference>
<dbReference type="OrthoDB" id="6064205at2759"/>
<dbReference type="InterPro" id="IPR047153">
    <property type="entry name" value="TRIM45/56/19-like"/>
</dbReference>
<dbReference type="InterPro" id="IPR011042">
    <property type="entry name" value="6-blade_b-propeller_TolB-like"/>
</dbReference>
<proteinExistence type="predicted"/>
<name>A0A8W8N0H7_MAGGI</name>
<dbReference type="InterPro" id="IPR000315">
    <property type="entry name" value="Znf_B-box"/>
</dbReference>
<dbReference type="AlphaFoldDB" id="A0A8W8N0H7"/>
<accession>A0A8W8N0H7</accession>
<reference evidence="4" key="1">
    <citation type="submission" date="2022-08" db="UniProtKB">
        <authorList>
            <consortium name="EnsemblMetazoa"/>
        </authorList>
    </citation>
    <scope>IDENTIFICATION</scope>
    <source>
        <strain evidence="4">05x7-T-G4-1.051#20</strain>
    </source>
</reference>
<dbReference type="Gene3D" id="3.30.160.60">
    <property type="entry name" value="Classic Zinc Finger"/>
    <property type="match status" value="1"/>
</dbReference>